<comment type="caution">
    <text evidence="2">The sequence shown here is derived from an EMBL/GenBank/DDBJ whole genome shotgun (WGS) entry which is preliminary data.</text>
</comment>
<evidence type="ECO:0000256" key="1">
    <source>
        <dbReference type="SAM" id="Phobius"/>
    </source>
</evidence>
<keyword evidence="3" id="KW-1185">Reference proteome</keyword>
<dbReference type="RefSeq" id="WP_272748709.1">
    <property type="nucleotide sequence ID" value="NZ_JAQQKX010000011.1"/>
</dbReference>
<dbReference type="EMBL" id="JAQQKX010000011">
    <property type="protein sequence ID" value="MDC7684249.1"/>
    <property type="molecule type" value="Genomic_DNA"/>
</dbReference>
<keyword evidence="1" id="KW-0812">Transmembrane</keyword>
<reference evidence="2 3" key="1">
    <citation type="submission" date="2023-01" db="EMBL/GenBank/DDBJ databases">
        <title>Novel species of the genus Asticcacaulis isolated from rivers.</title>
        <authorList>
            <person name="Lu H."/>
        </authorList>
    </citation>
    <scope>NUCLEOTIDE SEQUENCE [LARGE SCALE GENOMIC DNA]</scope>
    <source>
        <strain evidence="2 3">BYS171W</strain>
    </source>
</reference>
<dbReference type="Proteomes" id="UP001214854">
    <property type="component" value="Unassembled WGS sequence"/>
</dbReference>
<proteinExistence type="predicted"/>
<gene>
    <name evidence="2" type="ORF">PQU92_13240</name>
</gene>
<protein>
    <recommendedName>
        <fullName evidence="4">Cobalt transporter</fullName>
    </recommendedName>
</protein>
<name>A0ABT5HW99_9CAUL</name>
<evidence type="ECO:0000313" key="2">
    <source>
        <dbReference type="EMBL" id="MDC7684249.1"/>
    </source>
</evidence>
<organism evidence="2 3">
    <name type="scientific">Asticcacaulis aquaticus</name>
    <dbReference type="NCBI Taxonomy" id="2984212"/>
    <lineage>
        <taxon>Bacteria</taxon>
        <taxon>Pseudomonadati</taxon>
        <taxon>Pseudomonadota</taxon>
        <taxon>Alphaproteobacteria</taxon>
        <taxon>Caulobacterales</taxon>
        <taxon>Caulobacteraceae</taxon>
        <taxon>Asticcacaulis</taxon>
    </lineage>
</organism>
<feature type="transmembrane region" description="Helical" evidence="1">
    <location>
        <begin position="12"/>
        <end position="32"/>
    </location>
</feature>
<keyword evidence="1" id="KW-0472">Membrane</keyword>
<sequence length="128" mass="14055">MSRGLNRTGRSLSMVWLWLCLGLFAHGFWVGIQSDLNILDHRTRAHNEQVVALDDHHHAHGDAHVTGDSDNPLDVHHHHHFSETTASLVPSTADTFAPLGMRAVRVLPGDMPAPDGVRPSGPFQPPRA</sequence>
<keyword evidence="1" id="KW-1133">Transmembrane helix</keyword>
<evidence type="ECO:0000313" key="3">
    <source>
        <dbReference type="Proteomes" id="UP001214854"/>
    </source>
</evidence>
<evidence type="ECO:0008006" key="4">
    <source>
        <dbReference type="Google" id="ProtNLM"/>
    </source>
</evidence>
<accession>A0ABT5HW99</accession>